<organism evidence="15 16">
    <name type="scientific">Mangrovibacterium diazotrophicum</name>
    <dbReference type="NCBI Taxonomy" id="1261403"/>
    <lineage>
        <taxon>Bacteria</taxon>
        <taxon>Pseudomonadati</taxon>
        <taxon>Bacteroidota</taxon>
        <taxon>Bacteroidia</taxon>
        <taxon>Marinilabiliales</taxon>
        <taxon>Prolixibacteraceae</taxon>
        <taxon>Mangrovibacterium</taxon>
    </lineage>
</organism>
<comment type="subcellular location">
    <subcellularLocation>
        <location evidence="1">Cytoplasm</location>
    </subcellularLocation>
</comment>
<dbReference type="SMART" id="SM00529">
    <property type="entry name" value="HTH_DTXR"/>
    <property type="match status" value="1"/>
</dbReference>
<reference evidence="15 16" key="1">
    <citation type="submission" date="2018-09" db="EMBL/GenBank/DDBJ databases">
        <title>Genomic Encyclopedia of Archaeal and Bacterial Type Strains, Phase II (KMG-II): from individual species to whole genera.</title>
        <authorList>
            <person name="Goeker M."/>
        </authorList>
    </citation>
    <scope>NUCLEOTIDE SEQUENCE [LARGE SCALE GENOMIC DNA]</scope>
    <source>
        <strain evidence="15 16">DSM 27148</strain>
    </source>
</reference>
<dbReference type="Pfam" id="PF04023">
    <property type="entry name" value="FeoA"/>
    <property type="match status" value="1"/>
</dbReference>
<dbReference type="InterPro" id="IPR036390">
    <property type="entry name" value="WH_DNA-bd_sf"/>
</dbReference>
<name>A0A419VZA0_9BACT</name>
<keyword evidence="8" id="KW-0238">DNA-binding</keyword>
<evidence type="ECO:0000256" key="4">
    <source>
        <dbReference type="ARBA" id="ARBA00022386"/>
    </source>
</evidence>
<evidence type="ECO:0000313" key="16">
    <source>
        <dbReference type="Proteomes" id="UP000283387"/>
    </source>
</evidence>
<keyword evidence="7" id="KW-0805">Transcription regulation</keyword>
<evidence type="ECO:0000256" key="1">
    <source>
        <dbReference type="ARBA" id="ARBA00004496"/>
    </source>
</evidence>
<dbReference type="GO" id="GO:0046983">
    <property type="term" value="F:protein dimerization activity"/>
    <property type="evidence" value="ECO:0007669"/>
    <property type="project" value="InterPro"/>
</dbReference>
<dbReference type="GO" id="GO:0003677">
    <property type="term" value="F:DNA binding"/>
    <property type="evidence" value="ECO:0007669"/>
    <property type="project" value="UniProtKB-KW"/>
</dbReference>
<dbReference type="GO" id="GO:0046914">
    <property type="term" value="F:transition metal ion binding"/>
    <property type="evidence" value="ECO:0007669"/>
    <property type="project" value="InterPro"/>
</dbReference>
<dbReference type="InterPro" id="IPR050536">
    <property type="entry name" value="DtxR_MntR_Metal-Reg"/>
</dbReference>
<evidence type="ECO:0000256" key="2">
    <source>
        <dbReference type="ARBA" id="ARBA00007871"/>
    </source>
</evidence>
<protein>
    <recommendedName>
        <fullName evidence="4">Transcriptional regulator MntR</fullName>
    </recommendedName>
    <alternativeName>
        <fullName evidence="13">Manganese transport regulator</fullName>
    </alternativeName>
</protein>
<keyword evidence="16" id="KW-1185">Reference proteome</keyword>
<comment type="function">
    <text evidence="12">In the presence of manganese, represses expression of mntH and mntS. Up-regulates expression of mntP.</text>
</comment>
<dbReference type="InterPro" id="IPR036421">
    <property type="entry name" value="Fe_dep_repressor_sf"/>
</dbReference>
<dbReference type="AlphaFoldDB" id="A0A419VZA0"/>
<dbReference type="SUPFAM" id="SSF47979">
    <property type="entry name" value="Iron-dependent repressor protein, dimerization domain"/>
    <property type="match status" value="1"/>
</dbReference>
<dbReference type="InterPro" id="IPR007167">
    <property type="entry name" value="Fe-transptr_FeoA-like"/>
</dbReference>
<evidence type="ECO:0000256" key="13">
    <source>
        <dbReference type="ARBA" id="ARBA00032593"/>
    </source>
</evidence>
<evidence type="ECO:0000259" key="14">
    <source>
        <dbReference type="PROSITE" id="PS50944"/>
    </source>
</evidence>
<dbReference type="Pfam" id="PF02742">
    <property type="entry name" value="Fe_dep_repr_C"/>
    <property type="match status" value="1"/>
</dbReference>
<evidence type="ECO:0000313" key="15">
    <source>
        <dbReference type="EMBL" id="RKD88484.1"/>
    </source>
</evidence>
<evidence type="ECO:0000256" key="8">
    <source>
        <dbReference type="ARBA" id="ARBA00023125"/>
    </source>
</evidence>
<evidence type="ECO:0000256" key="10">
    <source>
        <dbReference type="ARBA" id="ARBA00023163"/>
    </source>
</evidence>
<dbReference type="RefSeq" id="WP_120274641.1">
    <property type="nucleotide sequence ID" value="NZ_RAPN01000002.1"/>
</dbReference>
<evidence type="ECO:0000256" key="6">
    <source>
        <dbReference type="ARBA" id="ARBA00022491"/>
    </source>
</evidence>
<dbReference type="Pfam" id="PF01325">
    <property type="entry name" value="Fe_dep_repress"/>
    <property type="match status" value="1"/>
</dbReference>
<dbReference type="PANTHER" id="PTHR33238">
    <property type="entry name" value="IRON (METAL) DEPENDENT REPRESSOR, DTXR FAMILY"/>
    <property type="match status" value="1"/>
</dbReference>
<comment type="subunit">
    <text evidence="3">Homodimer.</text>
</comment>
<keyword evidence="11" id="KW-0464">Manganese</keyword>
<evidence type="ECO:0000256" key="7">
    <source>
        <dbReference type="ARBA" id="ARBA00023015"/>
    </source>
</evidence>
<comment type="similarity">
    <text evidence="2">Belongs to the DtxR/MntR family.</text>
</comment>
<evidence type="ECO:0000256" key="3">
    <source>
        <dbReference type="ARBA" id="ARBA00011738"/>
    </source>
</evidence>
<dbReference type="InterPro" id="IPR036388">
    <property type="entry name" value="WH-like_DNA-bd_sf"/>
</dbReference>
<dbReference type="EMBL" id="RAPN01000002">
    <property type="protein sequence ID" value="RKD88484.1"/>
    <property type="molecule type" value="Genomic_DNA"/>
</dbReference>
<comment type="caution">
    <text evidence="15">The sequence shown here is derived from an EMBL/GenBank/DDBJ whole genome shotgun (WGS) entry which is preliminary data.</text>
</comment>
<gene>
    <name evidence="15" type="ORF">BC643_3633</name>
</gene>
<evidence type="ECO:0000256" key="9">
    <source>
        <dbReference type="ARBA" id="ARBA00023159"/>
    </source>
</evidence>
<dbReference type="OrthoDB" id="9791355at2"/>
<dbReference type="InterPro" id="IPR038157">
    <property type="entry name" value="FeoA_core_dom"/>
</dbReference>
<keyword evidence="6" id="KW-0678">Repressor</keyword>
<dbReference type="InterPro" id="IPR001367">
    <property type="entry name" value="Fe_dep_repressor"/>
</dbReference>
<dbReference type="PROSITE" id="PS50944">
    <property type="entry name" value="HTH_DTXR"/>
    <property type="match status" value="1"/>
</dbReference>
<dbReference type="GO" id="GO:0003700">
    <property type="term" value="F:DNA-binding transcription factor activity"/>
    <property type="evidence" value="ECO:0007669"/>
    <property type="project" value="InterPro"/>
</dbReference>
<dbReference type="InterPro" id="IPR022689">
    <property type="entry name" value="Iron_dep_repressor"/>
</dbReference>
<sequence>MSSIASENFIKAIYKFEQGEGFDTRPGSIAKELGITNAAATDMARKLADKKLIDYEKYKALKLTTNGEKLALNIVRKHRLWETFLHQVFGMTMHEIHREAELLEHLTSDFLADKISLFLGHPTTDPHGDPIPDVEGMLPIADNAFILSTAEDGKEYQISRLAGSDKEFFDFCHSNELAVGATIKVNRQYPKNRMTEIEINGTKLLLNAELTNTIYIKELIEE</sequence>
<keyword evidence="10" id="KW-0804">Transcription</keyword>
<feature type="domain" description="HTH dtxR-type" evidence="14">
    <location>
        <begin position="1"/>
        <end position="64"/>
    </location>
</feature>
<dbReference type="InterPro" id="IPR022687">
    <property type="entry name" value="HTH_DTXR"/>
</dbReference>
<evidence type="ECO:0000256" key="11">
    <source>
        <dbReference type="ARBA" id="ARBA00023211"/>
    </source>
</evidence>
<dbReference type="Gene3D" id="2.30.30.90">
    <property type="match status" value="1"/>
</dbReference>
<dbReference type="Proteomes" id="UP000283387">
    <property type="component" value="Unassembled WGS sequence"/>
</dbReference>
<dbReference type="PANTHER" id="PTHR33238:SF11">
    <property type="entry name" value="TRANSCRIPTIONAL REGULATOR MNTR"/>
    <property type="match status" value="1"/>
</dbReference>
<proteinExistence type="inferred from homology"/>
<dbReference type="Gene3D" id="1.10.10.10">
    <property type="entry name" value="Winged helix-like DNA-binding domain superfamily/Winged helix DNA-binding domain"/>
    <property type="match status" value="1"/>
</dbReference>
<keyword evidence="9" id="KW-0010">Activator</keyword>
<dbReference type="GO" id="GO:0005737">
    <property type="term" value="C:cytoplasm"/>
    <property type="evidence" value="ECO:0007669"/>
    <property type="project" value="UniProtKB-SubCell"/>
</dbReference>
<evidence type="ECO:0000256" key="5">
    <source>
        <dbReference type="ARBA" id="ARBA00022490"/>
    </source>
</evidence>
<accession>A0A419VZA0</accession>
<dbReference type="SUPFAM" id="SSF46785">
    <property type="entry name" value="Winged helix' DNA-binding domain"/>
    <property type="match status" value="1"/>
</dbReference>
<keyword evidence="5" id="KW-0963">Cytoplasm</keyword>
<evidence type="ECO:0000256" key="12">
    <source>
        <dbReference type="ARBA" id="ARBA00025185"/>
    </source>
</evidence>